<dbReference type="EMBL" id="LKAJ01000004">
    <property type="protein sequence ID" value="KRG21623.1"/>
    <property type="molecule type" value="Genomic_DNA"/>
</dbReference>
<reference evidence="2" key="3">
    <citation type="submission" date="2021-06" db="EMBL/GenBank/DDBJ databases">
        <title>Genomic Description and Analysis of Intracellular Bacteria, Candidatus Berkiella cookevillensis and Candidatus Berkiella aquae.</title>
        <authorList>
            <person name="Kidane D.T."/>
            <person name="Mehari Y.T."/>
            <person name="Rice F.C."/>
            <person name="Arivett B.A."/>
            <person name="Farone A.L."/>
            <person name="Berk S.G."/>
            <person name="Farone M.B."/>
        </authorList>
    </citation>
    <scope>NUCLEOTIDE SEQUENCE</scope>
    <source>
        <strain evidence="2">HT99</strain>
    </source>
</reference>
<dbReference type="AlphaFoldDB" id="A0A0Q9YY06"/>
<dbReference type="RefSeq" id="WP_075066000.1">
    <property type="nucleotide sequence ID" value="NZ_LKAJ02000001.1"/>
</dbReference>
<gene>
    <name evidence="2" type="ORF">HT99x_008890</name>
    <name evidence="1" type="ORF">HT99x_01376</name>
</gene>
<protein>
    <submittedName>
        <fullName evidence="1">Uncharacterized protein</fullName>
    </submittedName>
</protein>
<keyword evidence="3" id="KW-1185">Reference proteome</keyword>
<accession>A0A0Q9YY06</accession>
<name>A0A0Q9YY06_9GAMM</name>
<reference evidence="1" key="1">
    <citation type="submission" date="2015-09" db="EMBL/GenBank/DDBJ databases">
        <title>Draft Genome Sequences of Two Novel Amoeba-resistant Intranuclear Bacteria, Candidatus Berkiella cookevillensis and Candidatus Berkiella aquae.</title>
        <authorList>
            <person name="Mehari Y.T."/>
            <person name="Arivett B.A."/>
            <person name="Farone A.L."/>
            <person name="Gunderson J.H."/>
            <person name="Farone M.B."/>
        </authorList>
    </citation>
    <scope>NUCLEOTIDE SEQUENCE [LARGE SCALE GENOMIC DNA]</scope>
    <source>
        <strain evidence="1">HT99</strain>
    </source>
</reference>
<organism evidence="1">
    <name type="scientific">Candidatus Berkiella aquae</name>
    <dbReference type="NCBI Taxonomy" id="295108"/>
    <lineage>
        <taxon>Bacteria</taxon>
        <taxon>Pseudomonadati</taxon>
        <taxon>Pseudomonadota</taxon>
        <taxon>Gammaproteobacteria</taxon>
        <taxon>Candidatus Berkiellales</taxon>
        <taxon>Candidatus Berkiellaceae</taxon>
        <taxon>Candidatus Berkiella</taxon>
    </lineage>
</organism>
<reference evidence="2" key="2">
    <citation type="journal article" date="2016" name="Genome Announc.">
        <title>Draft Genome Sequences of Two Novel Amoeba-Resistant Intranuclear Bacteria, 'Candidatus Berkiella cookevillensis' and 'Candidatus Berkiella aquae'.</title>
        <authorList>
            <person name="Mehari Y.T."/>
            <person name="Arivett B.A."/>
            <person name="Farone A.L."/>
            <person name="Gunderson J.H."/>
            <person name="Farone M.B."/>
        </authorList>
    </citation>
    <scope>NUCLEOTIDE SEQUENCE</scope>
    <source>
        <strain evidence="2">HT99</strain>
    </source>
</reference>
<sequence>MPRKNHNIANLSLEEIIKTAGSRARIAASSGYPLNEEKLLASASVFAEHAQAYIDAYKRSHTLNFGKKNIEDIIKKRAYTCARAQSNRAMVTNDKTLMEKAKKLFPNHAELYVKYYKEAQINMINKKTAQVLKIDGKAEKMLELFSSKSQIMVKRFDKVIRN</sequence>
<comment type="caution">
    <text evidence="1">The sequence shown here is derived from an EMBL/GenBank/DDBJ whole genome shotgun (WGS) entry which is preliminary data.</text>
</comment>
<evidence type="ECO:0000313" key="1">
    <source>
        <dbReference type="EMBL" id="KRG21623.1"/>
    </source>
</evidence>
<proteinExistence type="predicted"/>
<dbReference type="EMBL" id="LKAJ02000001">
    <property type="protein sequence ID" value="MCS5711551.1"/>
    <property type="molecule type" value="Genomic_DNA"/>
</dbReference>
<evidence type="ECO:0000313" key="2">
    <source>
        <dbReference type="EMBL" id="MCS5711551.1"/>
    </source>
</evidence>
<dbReference type="Proteomes" id="UP000051497">
    <property type="component" value="Unassembled WGS sequence"/>
</dbReference>
<evidence type="ECO:0000313" key="3">
    <source>
        <dbReference type="Proteomes" id="UP000051497"/>
    </source>
</evidence>